<proteinExistence type="predicted"/>
<evidence type="ECO:0000259" key="2">
    <source>
        <dbReference type="PROSITE" id="PS50075"/>
    </source>
</evidence>
<feature type="region of interest" description="Disordered" evidence="1">
    <location>
        <begin position="102"/>
        <end position="137"/>
    </location>
</feature>
<dbReference type="KEGG" id="llu:AKJ09_03002"/>
<dbReference type="Pfam" id="PF00550">
    <property type="entry name" value="PP-binding"/>
    <property type="match status" value="1"/>
</dbReference>
<dbReference type="Proteomes" id="UP000064967">
    <property type="component" value="Chromosome"/>
</dbReference>
<reference evidence="3 4" key="1">
    <citation type="submission" date="2015-08" db="EMBL/GenBank/DDBJ databases">
        <authorList>
            <person name="Babu N.S."/>
            <person name="Beckwith C.J."/>
            <person name="Beseler K.G."/>
            <person name="Brison A."/>
            <person name="Carone J.V."/>
            <person name="Caskin T.P."/>
            <person name="Diamond M."/>
            <person name="Durham M.E."/>
            <person name="Foxe J.M."/>
            <person name="Go M."/>
            <person name="Henderson B.A."/>
            <person name="Jones I.B."/>
            <person name="McGettigan J.A."/>
            <person name="Micheletti S.J."/>
            <person name="Nasrallah M.E."/>
            <person name="Ortiz D."/>
            <person name="Piller C.R."/>
            <person name="Privatt S.R."/>
            <person name="Schneider S.L."/>
            <person name="Sharp S."/>
            <person name="Smith T.C."/>
            <person name="Stanton J.D."/>
            <person name="Ullery H.E."/>
            <person name="Wilson R.J."/>
            <person name="Serrano M.G."/>
            <person name="Buck G."/>
            <person name="Lee V."/>
            <person name="Wang Y."/>
            <person name="Carvalho R."/>
            <person name="Voegtly L."/>
            <person name="Shi R."/>
            <person name="Duckworth R."/>
            <person name="Johnson A."/>
            <person name="Loviza R."/>
            <person name="Walstead R."/>
            <person name="Shah Z."/>
            <person name="Kiflezghi M."/>
            <person name="Wade K."/>
            <person name="Ball S.L."/>
            <person name="Bradley K.W."/>
            <person name="Asai D.J."/>
            <person name="Bowman C.A."/>
            <person name="Russell D.A."/>
            <person name="Pope W.H."/>
            <person name="Jacobs-Sera D."/>
            <person name="Hendrix R.W."/>
            <person name="Hatfull G.F."/>
        </authorList>
    </citation>
    <scope>NUCLEOTIDE SEQUENCE [LARGE SCALE GENOMIC DNA]</scope>
    <source>
        <strain evidence="3 4">DSM 27648</strain>
    </source>
</reference>
<name>A0A0K1PS32_9BACT</name>
<evidence type="ECO:0000313" key="4">
    <source>
        <dbReference type="Proteomes" id="UP000064967"/>
    </source>
</evidence>
<dbReference type="PROSITE" id="PS50075">
    <property type="entry name" value="CARRIER"/>
    <property type="match status" value="1"/>
</dbReference>
<evidence type="ECO:0000256" key="1">
    <source>
        <dbReference type="SAM" id="MobiDB-lite"/>
    </source>
</evidence>
<sequence length="137" mass="15292">MHAEVVMREDTFDIVRRELSSHIGWAPAEIGRERRLDRDLGLDPLDLVLLALRLEDREGAEFPVAELAGIRTVGDLVAVVHTWFFALDQQPAVARERSARLTDTFGAPPPPASGIRLCSRPITQDEMSRVQAREGQP</sequence>
<dbReference type="EMBL" id="CP012333">
    <property type="protein sequence ID" value="AKU96338.1"/>
    <property type="molecule type" value="Genomic_DNA"/>
</dbReference>
<dbReference type="AlphaFoldDB" id="A0A0K1PS32"/>
<feature type="compositionally biased region" description="Basic and acidic residues" evidence="1">
    <location>
        <begin position="126"/>
        <end position="137"/>
    </location>
</feature>
<dbReference type="InterPro" id="IPR009081">
    <property type="entry name" value="PP-bd_ACP"/>
</dbReference>
<dbReference type="SUPFAM" id="SSF47336">
    <property type="entry name" value="ACP-like"/>
    <property type="match status" value="1"/>
</dbReference>
<dbReference type="STRING" id="1391654.AKJ09_03002"/>
<dbReference type="Gene3D" id="1.10.1200.10">
    <property type="entry name" value="ACP-like"/>
    <property type="match status" value="1"/>
</dbReference>
<keyword evidence="4" id="KW-1185">Reference proteome</keyword>
<evidence type="ECO:0000313" key="3">
    <source>
        <dbReference type="EMBL" id="AKU96338.1"/>
    </source>
</evidence>
<organism evidence="3 4">
    <name type="scientific">Labilithrix luteola</name>
    <dbReference type="NCBI Taxonomy" id="1391654"/>
    <lineage>
        <taxon>Bacteria</taxon>
        <taxon>Pseudomonadati</taxon>
        <taxon>Myxococcota</taxon>
        <taxon>Polyangia</taxon>
        <taxon>Polyangiales</taxon>
        <taxon>Labilitrichaceae</taxon>
        <taxon>Labilithrix</taxon>
    </lineage>
</organism>
<feature type="domain" description="Carrier" evidence="2">
    <location>
        <begin position="9"/>
        <end position="84"/>
    </location>
</feature>
<accession>A0A0K1PS32</accession>
<dbReference type="InterPro" id="IPR036736">
    <property type="entry name" value="ACP-like_sf"/>
</dbReference>
<protein>
    <recommendedName>
        <fullName evidence="2">Carrier domain-containing protein</fullName>
    </recommendedName>
</protein>
<gene>
    <name evidence="3" type="ORF">AKJ09_03002</name>
</gene>